<feature type="domain" description="Penicillin-binding C-terminal" evidence="14">
    <location>
        <begin position="581"/>
        <end position="657"/>
    </location>
</feature>
<dbReference type="InterPro" id="IPR023346">
    <property type="entry name" value="Lysozyme-like_dom_sf"/>
</dbReference>
<dbReference type="InterPro" id="IPR009647">
    <property type="entry name" value="PBP_C"/>
</dbReference>
<dbReference type="NCBIfam" id="TIGR02073">
    <property type="entry name" value="PBP_1c"/>
    <property type="match status" value="1"/>
</dbReference>
<dbReference type="InterPro" id="IPR001264">
    <property type="entry name" value="Glyco_trans_51"/>
</dbReference>
<comment type="similarity">
    <text evidence="2">In the C-terminal section; belongs to the transpeptidase family.</text>
</comment>
<dbReference type="Gene3D" id="1.10.3810.10">
    <property type="entry name" value="Biosynthetic peptidoglycan transglycosylase-like"/>
    <property type="match status" value="1"/>
</dbReference>
<dbReference type="GO" id="GO:0008955">
    <property type="term" value="F:peptidoglycan glycosyltransferase activity"/>
    <property type="evidence" value="ECO:0007669"/>
    <property type="project" value="UniProtKB-EC"/>
</dbReference>
<name>A0A9X2RKA3_9PROT</name>
<keyword evidence="7" id="KW-0808">Transferase</keyword>
<dbReference type="InterPro" id="IPR011815">
    <property type="entry name" value="PBP_1c"/>
</dbReference>
<evidence type="ECO:0000259" key="14">
    <source>
        <dbReference type="Pfam" id="PF06832"/>
    </source>
</evidence>
<keyword evidence="4" id="KW-0121">Carboxypeptidase</keyword>
<evidence type="ECO:0000313" key="16">
    <source>
        <dbReference type="Proteomes" id="UP001142610"/>
    </source>
</evidence>
<dbReference type="GO" id="GO:0004180">
    <property type="term" value="F:carboxypeptidase activity"/>
    <property type="evidence" value="ECO:0007669"/>
    <property type="project" value="UniProtKB-KW"/>
</dbReference>
<dbReference type="PANTHER" id="PTHR32282:SF15">
    <property type="entry name" value="PENICILLIN-BINDING PROTEIN 1C"/>
    <property type="match status" value="1"/>
</dbReference>
<comment type="catalytic activity">
    <reaction evidence="11">
        <text>[GlcNAc-(1-&gt;4)-Mur2Ac(oyl-L-Ala-gamma-D-Glu-L-Lys-D-Ala-D-Ala)](n)-di-trans,octa-cis-undecaprenyl diphosphate + beta-D-GlcNAc-(1-&gt;4)-Mur2Ac(oyl-L-Ala-gamma-D-Glu-L-Lys-D-Ala-D-Ala)-di-trans,octa-cis-undecaprenyl diphosphate = [GlcNAc-(1-&gt;4)-Mur2Ac(oyl-L-Ala-gamma-D-Glu-L-Lys-D-Ala-D-Ala)](n+1)-di-trans,octa-cis-undecaprenyl diphosphate + di-trans,octa-cis-undecaprenyl diphosphate + H(+)</text>
        <dbReference type="Rhea" id="RHEA:23708"/>
        <dbReference type="Rhea" id="RHEA-COMP:9602"/>
        <dbReference type="Rhea" id="RHEA-COMP:9603"/>
        <dbReference type="ChEBI" id="CHEBI:15378"/>
        <dbReference type="ChEBI" id="CHEBI:58405"/>
        <dbReference type="ChEBI" id="CHEBI:60033"/>
        <dbReference type="ChEBI" id="CHEBI:78435"/>
        <dbReference type="EC" id="2.4.99.28"/>
    </reaction>
</comment>
<evidence type="ECO:0000313" key="15">
    <source>
        <dbReference type="EMBL" id="MCQ8185568.1"/>
    </source>
</evidence>
<protein>
    <recommendedName>
        <fullName evidence="10">peptidoglycan glycosyltransferase</fullName>
        <ecNumber evidence="10">2.4.99.28</ecNumber>
    </recommendedName>
</protein>
<evidence type="ECO:0000256" key="2">
    <source>
        <dbReference type="ARBA" id="ARBA00007090"/>
    </source>
</evidence>
<accession>A0A9X2RKA3</accession>
<evidence type="ECO:0000256" key="8">
    <source>
        <dbReference type="ARBA" id="ARBA00022801"/>
    </source>
</evidence>
<evidence type="ECO:0000256" key="4">
    <source>
        <dbReference type="ARBA" id="ARBA00022645"/>
    </source>
</evidence>
<dbReference type="SUPFAM" id="SSF56601">
    <property type="entry name" value="beta-lactamase/transpeptidase-like"/>
    <property type="match status" value="1"/>
</dbReference>
<dbReference type="InterPro" id="IPR036950">
    <property type="entry name" value="PBP_transglycosylase"/>
</dbReference>
<sequence>MRGLFGLWLTLSGAFISLHLLDAAFPPPLEVRTSAVVLDAGGVPLRVFPVEDGRWRLKARAEELDPRLIEALLAVEDKRFFEHRGVDLCAVGRAALTNLRAGTTLSGASTITMQTARLLEPRPRNLPSKLIEMLRARQIERRLSKEEILGLYLTLTPYGGNLEGVETASLAYFGKAARQLSDSEIALLLALPQSPEARRPDRQTAGAKAGRAAVLAKLERAGMLSADRADEADHDPLPTRRRNFPAGAWHAAARFAEDGGRVTTTIEADKQQALRRILVSLAEAEGPDVQAAGMIVRLDTREVVASVGSTHRRRPGGWLDLTSRRRSPGSTLKPFVYGLAMQEGLVSEEMRIADLPTRFGTYEPQNFSRDFAGELTVGDALRHSLNVPAVLILDALGADRLLGSMRSAGVRPLVPVTGEREAGLAVTLGGVGVTLEELALLYTALGAEGLAAPLRYRLDEKTNDPARLMGQDAAARTLRMLRASPSVEGRIPPALATDAPQVAFKTGTSYGYRDAWAAGVGERYAAVVWAGRADGSARPGRTGRAAALPALLDVFDQLGEGSGKTHPGRAAVPSSDRVLTGAAELEITFPPDGASLPTRARSYVLAGRGRGELRWYVDGEMLSADENRQVHWRPPGPGFYSVALADDEGRRTEATVRVIGSKS</sequence>
<evidence type="ECO:0000256" key="5">
    <source>
        <dbReference type="ARBA" id="ARBA00022670"/>
    </source>
</evidence>
<keyword evidence="8" id="KW-0378">Hydrolase</keyword>
<dbReference type="Pfam" id="PF00912">
    <property type="entry name" value="Transgly"/>
    <property type="match status" value="1"/>
</dbReference>
<dbReference type="GO" id="GO:0009252">
    <property type="term" value="P:peptidoglycan biosynthetic process"/>
    <property type="evidence" value="ECO:0007669"/>
    <property type="project" value="InterPro"/>
</dbReference>
<dbReference type="Pfam" id="PF06832">
    <property type="entry name" value="BiPBP_C"/>
    <property type="match status" value="1"/>
</dbReference>
<keyword evidence="9" id="KW-0511">Multifunctional enzyme</keyword>
<comment type="caution">
    <text evidence="15">The sequence shown here is derived from an EMBL/GenBank/DDBJ whole genome shotgun (WGS) entry which is preliminary data.</text>
</comment>
<comment type="similarity">
    <text evidence="3">In the N-terminal section; belongs to the glycosyltransferase 51 family.</text>
</comment>
<keyword evidence="5" id="KW-0645">Protease</keyword>
<evidence type="ECO:0000256" key="9">
    <source>
        <dbReference type="ARBA" id="ARBA00023268"/>
    </source>
</evidence>
<evidence type="ECO:0000256" key="7">
    <source>
        <dbReference type="ARBA" id="ARBA00022679"/>
    </source>
</evidence>
<dbReference type="GO" id="GO:0006508">
    <property type="term" value="P:proteolysis"/>
    <property type="evidence" value="ECO:0007669"/>
    <property type="project" value="UniProtKB-KW"/>
</dbReference>
<reference evidence="15" key="1">
    <citation type="submission" date="2022-07" db="EMBL/GenBank/DDBJ databases">
        <title>Parvularcula maris sp. nov., an algicidal bacterium isolated from seawater.</title>
        <authorList>
            <person name="Li F."/>
        </authorList>
    </citation>
    <scope>NUCLEOTIDE SEQUENCE</scope>
    <source>
        <strain evidence="15">BGMRC 0090</strain>
    </source>
</reference>
<evidence type="ECO:0000256" key="1">
    <source>
        <dbReference type="ARBA" id="ARBA00004752"/>
    </source>
</evidence>
<feature type="domain" description="Glycosyl transferase family 51" evidence="13">
    <location>
        <begin position="52"/>
        <end position="218"/>
    </location>
</feature>
<dbReference type="Gene3D" id="3.40.710.10">
    <property type="entry name" value="DD-peptidase/beta-lactamase superfamily"/>
    <property type="match status" value="1"/>
</dbReference>
<dbReference type="GO" id="GO:0008658">
    <property type="term" value="F:penicillin binding"/>
    <property type="evidence" value="ECO:0007669"/>
    <property type="project" value="InterPro"/>
</dbReference>
<evidence type="ECO:0000256" key="10">
    <source>
        <dbReference type="ARBA" id="ARBA00044770"/>
    </source>
</evidence>
<dbReference type="Proteomes" id="UP001142610">
    <property type="component" value="Unassembled WGS sequence"/>
</dbReference>
<gene>
    <name evidence="15" type="primary">pbpC</name>
    <name evidence="15" type="ORF">NOG11_09175</name>
</gene>
<evidence type="ECO:0000259" key="12">
    <source>
        <dbReference type="Pfam" id="PF00905"/>
    </source>
</evidence>
<proteinExistence type="inferred from homology"/>
<comment type="pathway">
    <text evidence="1">Cell wall biogenesis; peptidoglycan biosynthesis.</text>
</comment>
<dbReference type="RefSeq" id="WP_256619458.1">
    <property type="nucleotide sequence ID" value="NZ_JANIBC010000006.1"/>
</dbReference>
<dbReference type="InterPro" id="IPR012338">
    <property type="entry name" value="Beta-lactam/transpept-like"/>
</dbReference>
<keyword evidence="16" id="KW-1185">Reference proteome</keyword>
<dbReference type="GO" id="GO:0030288">
    <property type="term" value="C:outer membrane-bounded periplasmic space"/>
    <property type="evidence" value="ECO:0007669"/>
    <property type="project" value="TreeGrafter"/>
</dbReference>
<dbReference type="AlphaFoldDB" id="A0A9X2RKA3"/>
<evidence type="ECO:0000256" key="11">
    <source>
        <dbReference type="ARBA" id="ARBA00049902"/>
    </source>
</evidence>
<evidence type="ECO:0000259" key="13">
    <source>
        <dbReference type="Pfam" id="PF00912"/>
    </source>
</evidence>
<dbReference type="Pfam" id="PF00905">
    <property type="entry name" value="Transpeptidase"/>
    <property type="match status" value="1"/>
</dbReference>
<dbReference type="EMBL" id="JANIBC010000006">
    <property type="protein sequence ID" value="MCQ8185568.1"/>
    <property type="molecule type" value="Genomic_DNA"/>
</dbReference>
<dbReference type="EC" id="2.4.99.28" evidence="10"/>
<organism evidence="15 16">
    <name type="scientific">Parvularcula maris</name>
    <dbReference type="NCBI Taxonomy" id="2965077"/>
    <lineage>
        <taxon>Bacteria</taxon>
        <taxon>Pseudomonadati</taxon>
        <taxon>Pseudomonadota</taxon>
        <taxon>Alphaproteobacteria</taxon>
        <taxon>Parvularculales</taxon>
        <taxon>Parvularculaceae</taxon>
        <taxon>Parvularcula</taxon>
    </lineage>
</organism>
<dbReference type="InterPro" id="IPR001460">
    <property type="entry name" value="PCN-bd_Tpept"/>
</dbReference>
<evidence type="ECO:0000256" key="3">
    <source>
        <dbReference type="ARBA" id="ARBA00007739"/>
    </source>
</evidence>
<keyword evidence="6" id="KW-0328">Glycosyltransferase</keyword>
<dbReference type="SUPFAM" id="SSF53955">
    <property type="entry name" value="Lysozyme-like"/>
    <property type="match status" value="1"/>
</dbReference>
<evidence type="ECO:0000256" key="6">
    <source>
        <dbReference type="ARBA" id="ARBA00022676"/>
    </source>
</evidence>
<dbReference type="InterPro" id="IPR050396">
    <property type="entry name" value="Glycosyltr_51/Transpeptidase"/>
</dbReference>
<dbReference type="PANTHER" id="PTHR32282">
    <property type="entry name" value="BINDING PROTEIN TRANSPEPTIDASE, PUTATIVE-RELATED"/>
    <property type="match status" value="1"/>
</dbReference>
<feature type="domain" description="Penicillin-binding protein transpeptidase" evidence="12">
    <location>
        <begin position="296"/>
        <end position="512"/>
    </location>
</feature>